<accession>X1H9S5</accession>
<dbReference type="EMBL" id="BARU01020849">
    <property type="protein sequence ID" value="GAH53820.1"/>
    <property type="molecule type" value="Genomic_DNA"/>
</dbReference>
<dbReference type="InterPro" id="IPR014710">
    <property type="entry name" value="RmlC-like_jellyroll"/>
</dbReference>
<gene>
    <name evidence="2" type="ORF">S03H2_34195</name>
</gene>
<organism evidence="2">
    <name type="scientific">marine sediment metagenome</name>
    <dbReference type="NCBI Taxonomy" id="412755"/>
    <lineage>
        <taxon>unclassified sequences</taxon>
        <taxon>metagenomes</taxon>
        <taxon>ecological metagenomes</taxon>
    </lineage>
</organism>
<feature type="domain" description="Cupin type-2" evidence="1">
    <location>
        <begin position="39"/>
        <end position="107"/>
    </location>
</feature>
<evidence type="ECO:0000313" key="2">
    <source>
        <dbReference type="EMBL" id="GAH53820.1"/>
    </source>
</evidence>
<dbReference type="InterPro" id="IPR052044">
    <property type="entry name" value="PKS_Associated_Protein"/>
</dbReference>
<dbReference type="InterPro" id="IPR013096">
    <property type="entry name" value="Cupin_2"/>
</dbReference>
<comment type="caution">
    <text evidence="2">The sequence shown here is derived from an EMBL/GenBank/DDBJ whole genome shotgun (WGS) entry which is preliminary data.</text>
</comment>
<dbReference type="Pfam" id="PF07883">
    <property type="entry name" value="Cupin_2"/>
    <property type="match status" value="1"/>
</dbReference>
<protein>
    <recommendedName>
        <fullName evidence="1">Cupin type-2 domain-containing protein</fullName>
    </recommendedName>
</protein>
<sequence length="120" mass="13802">MLLKHLKDCKEFVAGDGSLLRELLHPEKAGLQIHYSLAYVKVMAGEMTKPHKLKSSEVYYITDGKGLMHINEESFEVNRECAVYIPPHSTQYIENTGNSNLEFLCIVEPAWREEDEEVFE</sequence>
<dbReference type="Gene3D" id="2.60.120.10">
    <property type="entry name" value="Jelly Rolls"/>
    <property type="match status" value="1"/>
</dbReference>
<dbReference type="CDD" id="cd02214">
    <property type="entry name" value="cupin_MJ1618"/>
    <property type="match status" value="1"/>
</dbReference>
<evidence type="ECO:0000259" key="1">
    <source>
        <dbReference type="Pfam" id="PF07883"/>
    </source>
</evidence>
<name>X1H9S5_9ZZZZ</name>
<dbReference type="PANTHER" id="PTHR36114">
    <property type="entry name" value="16.7 KDA PROTEIN IN WHIE LOCUS"/>
    <property type="match status" value="1"/>
</dbReference>
<dbReference type="InterPro" id="IPR011051">
    <property type="entry name" value="RmlC_Cupin_sf"/>
</dbReference>
<dbReference type="AlphaFoldDB" id="X1H9S5"/>
<proteinExistence type="predicted"/>
<dbReference type="PANTHER" id="PTHR36114:SF1">
    <property type="entry name" value="16.7 KDA PROTEIN IN WHIE LOCUS"/>
    <property type="match status" value="1"/>
</dbReference>
<dbReference type="SUPFAM" id="SSF51182">
    <property type="entry name" value="RmlC-like cupins"/>
    <property type="match status" value="1"/>
</dbReference>
<reference evidence="2" key="1">
    <citation type="journal article" date="2014" name="Front. Microbiol.">
        <title>High frequency of phylogenetically diverse reductive dehalogenase-homologous genes in deep subseafloor sedimentary metagenomes.</title>
        <authorList>
            <person name="Kawai M."/>
            <person name="Futagami T."/>
            <person name="Toyoda A."/>
            <person name="Takaki Y."/>
            <person name="Nishi S."/>
            <person name="Hori S."/>
            <person name="Arai W."/>
            <person name="Tsubouchi T."/>
            <person name="Morono Y."/>
            <person name="Uchiyama I."/>
            <person name="Ito T."/>
            <person name="Fujiyama A."/>
            <person name="Inagaki F."/>
            <person name="Takami H."/>
        </authorList>
    </citation>
    <scope>NUCLEOTIDE SEQUENCE</scope>
    <source>
        <strain evidence="2">Expedition CK06-06</strain>
    </source>
</reference>